<dbReference type="Gene3D" id="3.30.450.20">
    <property type="entry name" value="PAS domain"/>
    <property type="match status" value="1"/>
</dbReference>
<keyword evidence="6" id="KW-0472">Membrane</keyword>
<dbReference type="PANTHER" id="PTHR32089">
    <property type="entry name" value="METHYL-ACCEPTING CHEMOTAXIS PROTEIN MCPB"/>
    <property type="match status" value="1"/>
</dbReference>
<feature type="domain" description="T-SNARE coiled-coil homology" evidence="9">
    <location>
        <begin position="435"/>
        <end position="497"/>
    </location>
</feature>
<dbReference type="InterPro" id="IPR035965">
    <property type="entry name" value="PAS-like_dom_sf"/>
</dbReference>
<evidence type="ECO:0000256" key="2">
    <source>
        <dbReference type="ARBA" id="ARBA00022519"/>
    </source>
</evidence>
<comment type="subcellular location">
    <subcellularLocation>
        <location evidence="1">Cell inner membrane</location>
        <topology evidence="1">Multi-pass membrane protein</topology>
    </subcellularLocation>
</comment>
<feature type="domain" description="Methyl-accepting transducer" evidence="7">
    <location>
        <begin position="248"/>
        <end position="484"/>
    </location>
</feature>
<dbReference type="NCBIfam" id="TIGR00229">
    <property type="entry name" value="sensory_box"/>
    <property type="match status" value="1"/>
</dbReference>
<dbReference type="InterPro" id="IPR000727">
    <property type="entry name" value="T_SNARE_dom"/>
</dbReference>
<evidence type="ECO:0000256" key="5">
    <source>
        <dbReference type="PROSITE-ProRule" id="PRU00284"/>
    </source>
</evidence>
<dbReference type="PROSITE" id="PS50192">
    <property type="entry name" value="T_SNARE"/>
    <property type="match status" value="1"/>
</dbReference>
<evidence type="ECO:0000256" key="1">
    <source>
        <dbReference type="ARBA" id="ARBA00004429"/>
    </source>
</evidence>
<dbReference type="CDD" id="cd11386">
    <property type="entry name" value="MCP_signal"/>
    <property type="match status" value="1"/>
</dbReference>
<proteinExistence type="inferred from homology"/>
<dbReference type="SUPFAM" id="SSF58104">
    <property type="entry name" value="Methyl-accepting chemotaxis protein (MCP) signaling domain"/>
    <property type="match status" value="1"/>
</dbReference>
<keyword evidence="3 5" id="KW-0807">Transducer</keyword>
<dbReference type="PANTHER" id="PTHR32089:SF112">
    <property type="entry name" value="LYSOZYME-LIKE PROTEIN-RELATED"/>
    <property type="match status" value="1"/>
</dbReference>
<dbReference type="SMART" id="SM00283">
    <property type="entry name" value="MA"/>
    <property type="match status" value="1"/>
</dbReference>
<evidence type="ECO:0000259" key="8">
    <source>
        <dbReference type="PROSITE" id="PS50112"/>
    </source>
</evidence>
<dbReference type="InterPro" id="IPR000014">
    <property type="entry name" value="PAS"/>
</dbReference>
<comment type="similarity">
    <text evidence="4">Belongs to the methyl-accepting chemotaxis (MCP) protein family.</text>
</comment>
<keyword evidence="2" id="KW-1003">Cell membrane</keyword>
<dbReference type="InterPro" id="IPR004090">
    <property type="entry name" value="Chemotax_Me-accpt_rcpt"/>
</dbReference>
<dbReference type="InterPro" id="IPR013655">
    <property type="entry name" value="PAS_fold_3"/>
</dbReference>
<dbReference type="EMBL" id="JAIRBT010000002">
    <property type="protein sequence ID" value="MBZ6065036.1"/>
    <property type="molecule type" value="Genomic_DNA"/>
</dbReference>
<feature type="transmembrane region" description="Helical" evidence="6">
    <location>
        <begin position="173"/>
        <end position="191"/>
    </location>
</feature>
<evidence type="ECO:0000256" key="6">
    <source>
        <dbReference type="SAM" id="Phobius"/>
    </source>
</evidence>
<accession>A0ABS7V6M4</accession>
<evidence type="ECO:0000256" key="4">
    <source>
        <dbReference type="ARBA" id="ARBA00029447"/>
    </source>
</evidence>
<keyword evidence="6" id="KW-1133">Transmembrane helix</keyword>
<name>A0ABS7V6M4_9GAMM</name>
<gene>
    <name evidence="10" type="ORF">LA374_02240</name>
</gene>
<dbReference type="Pfam" id="PF08447">
    <property type="entry name" value="PAS_3"/>
    <property type="match status" value="1"/>
</dbReference>
<dbReference type="Pfam" id="PF00015">
    <property type="entry name" value="MCPsignal"/>
    <property type="match status" value="1"/>
</dbReference>
<evidence type="ECO:0000313" key="10">
    <source>
        <dbReference type="EMBL" id="MBZ6065036.1"/>
    </source>
</evidence>
<keyword evidence="2" id="KW-0997">Cell inner membrane</keyword>
<dbReference type="CDD" id="cd00130">
    <property type="entry name" value="PAS"/>
    <property type="match status" value="1"/>
</dbReference>
<dbReference type="PRINTS" id="PR00260">
    <property type="entry name" value="CHEMTRNSDUCR"/>
</dbReference>
<dbReference type="SUPFAM" id="SSF55785">
    <property type="entry name" value="PYP-like sensor domain (PAS domain)"/>
    <property type="match status" value="1"/>
</dbReference>
<sequence>MRNNQPVTQKEVLYGDEESLISTTDLESRITYANEAFCEVAGFTEKELQGQHHNMVRHPDMPKQAFADLWEHIKAGKSWMGLVKNRCQNGDHYWVSAFVTPIRDSNGKVIEYQSVRSAPRSEWKSRAEKVYEGLRAGKMPNLMCLSCSAIGLGVAGVGLLVLLGAIVVGGLPWAWGIPLLVLQGAVAGLLLRSRQRLAKVNALAREYFDNPLMEHLYTGQRDDLSAVELALIMGKAELRAVVARSQQTCINILRSAEQDQRNIEVIASNQVRQQEETNMVATAMEEMNASIHEVAKSASASSKMIEDTQSLFADGHRNLSETVNEVATLDSELQRSQGVIHSLAEQCRAIDTIVLAISEIANQTNLLALNAAIEAARAGDQGRGFAVVADEVRQLATRTQSSTGEIQSIIHRLQSSASEAEHAMQAGSALSSGCQSKARASGELLEQINAMLLQVAASSTQIAQAVDEQSQVTTDMNDRIHTIKDLADNSRKRSTDAAHGIDQLVGQLGDLERLVRQFIRGKGRQSA</sequence>
<dbReference type="RefSeq" id="WP_224162075.1">
    <property type="nucleotide sequence ID" value="NZ_JAIRBT010000002.1"/>
</dbReference>
<reference evidence="10 11" key="1">
    <citation type="submission" date="2021-09" db="EMBL/GenBank/DDBJ databases">
        <title>Aeromonas schubertii isolated from Asian sea bass.</title>
        <authorList>
            <person name="Pinpimai K."/>
        </authorList>
    </citation>
    <scope>NUCLEOTIDE SEQUENCE [LARGE SCALE GENOMIC DNA]</scope>
    <source>
        <strain evidence="10 11">CHULA2021a</strain>
    </source>
</reference>
<dbReference type="Proteomes" id="UP000774958">
    <property type="component" value="Unassembled WGS sequence"/>
</dbReference>
<evidence type="ECO:0000256" key="3">
    <source>
        <dbReference type="ARBA" id="ARBA00023224"/>
    </source>
</evidence>
<evidence type="ECO:0000259" key="9">
    <source>
        <dbReference type="PROSITE" id="PS50192"/>
    </source>
</evidence>
<keyword evidence="6" id="KW-0812">Transmembrane</keyword>
<feature type="transmembrane region" description="Helical" evidence="6">
    <location>
        <begin position="142"/>
        <end position="167"/>
    </location>
</feature>
<comment type="caution">
    <text evidence="10">The sequence shown here is derived from an EMBL/GenBank/DDBJ whole genome shotgun (WGS) entry which is preliminary data.</text>
</comment>
<dbReference type="PROSITE" id="PS50111">
    <property type="entry name" value="CHEMOTAXIS_TRANSDUC_2"/>
    <property type="match status" value="1"/>
</dbReference>
<evidence type="ECO:0000259" key="7">
    <source>
        <dbReference type="PROSITE" id="PS50111"/>
    </source>
</evidence>
<dbReference type="Gene3D" id="1.10.287.950">
    <property type="entry name" value="Methyl-accepting chemotaxis protein"/>
    <property type="match status" value="1"/>
</dbReference>
<protein>
    <submittedName>
        <fullName evidence="10">Methyl-accepting chemotaxis protein</fullName>
    </submittedName>
</protein>
<feature type="domain" description="PAS" evidence="8">
    <location>
        <begin position="21"/>
        <end position="60"/>
    </location>
</feature>
<keyword evidence="11" id="KW-1185">Reference proteome</keyword>
<dbReference type="InterPro" id="IPR004089">
    <property type="entry name" value="MCPsignal_dom"/>
</dbReference>
<organism evidence="10 11">
    <name type="scientific">Aeromonas schubertii</name>
    <dbReference type="NCBI Taxonomy" id="652"/>
    <lineage>
        <taxon>Bacteria</taxon>
        <taxon>Pseudomonadati</taxon>
        <taxon>Pseudomonadota</taxon>
        <taxon>Gammaproteobacteria</taxon>
        <taxon>Aeromonadales</taxon>
        <taxon>Aeromonadaceae</taxon>
        <taxon>Aeromonas</taxon>
    </lineage>
</organism>
<evidence type="ECO:0000313" key="11">
    <source>
        <dbReference type="Proteomes" id="UP000774958"/>
    </source>
</evidence>
<dbReference type="PROSITE" id="PS50112">
    <property type="entry name" value="PAS"/>
    <property type="match status" value="1"/>
</dbReference>